<reference evidence="3" key="1">
    <citation type="submission" date="2017-04" db="EMBL/GenBank/DDBJ databases">
        <title>Function of individual gut microbiota members based on whole genome sequencing of pure cultures obtained from chicken caecum.</title>
        <authorList>
            <person name="Medvecky M."/>
            <person name="Cejkova D."/>
            <person name="Polansky O."/>
            <person name="Karasova D."/>
            <person name="Kubasova T."/>
            <person name="Cizek A."/>
            <person name="Rychlik I."/>
        </authorList>
    </citation>
    <scope>NUCLEOTIDE SEQUENCE [LARGE SCALE GENOMIC DNA]</scope>
    <source>
        <strain evidence="3">An101</strain>
    </source>
</reference>
<proteinExistence type="predicted"/>
<organism evidence="2 3">
    <name type="scientific">Lactobacillus gallinarum</name>
    <dbReference type="NCBI Taxonomy" id="52242"/>
    <lineage>
        <taxon>Bacteria</taxon>
        <taxon>Bacillati</taxon>
        <taxon>Bacillota</taxon>
        <taxon>Bacilli</taxon>
        <taxon>Lactobacillales</taxon>
        <taxon>Lactobacillaceae</taxon>
        <taxon>Lactobacillus</taxon>
    </lineage>
</organism>
<name>A0A1Y4W6U5_9LACO</name>
<dbReference type="NCBIfam" id="NF002805">
    <property type="entry name" value="PRK02947.1"/>
    <property type="match status" value="1"/>
</dbReference>
<dbReference type="SUPFAM" id="SSF53697">
    <property type="entry name" value="SIS domain"/>
    <property type="match status" value="1"/>
</dbReference>
<dbReference type="Proteomes" id="UP000195859">
    <property type="component" value="Unassembled WGS sequence"/>
</dbReference>
<sequence>MYDYFNKVQTLLKTVEKEDQDSIKKATDLIVSANKNKNSIYIFGASHAGILAQELYYRAGGMITINAIFGREVMLDRQPITFTSDMERLDGYGTQIGKTVDFKPNDILILHSVSGRNPVIIDLALYARKLGVKIISLTNLKYSKSVTSRHPSGKRLFELSDIVLDNQGDIGDASCEIQNTKQKVGPTSTVIGAAILNEIVVEASRRLVSEYHLDAPVFYSANLDGGDAKNQKLVNEYKDMIHYKF</sequence>
<dbReference type="InterPro" id="IPR050099">
    <property type="entry name" value="SIS_GmhA/DiaA_subfam"/>
</dbReference>
<gene>
    <name evidence="2" type="ORF">B5E44_00560</name>
</gene>
<dbReference type="AlphaFoldDB" id="A0A1Y4W6U5"/>
<dbReference type="InterPro" id="IPR001347">
    <property type="entry name" value="SIS_dom"/>
</dbReference>
<feature type="domain" description="SIS" evidence="1">
    <location>
        <begin position="30"/>
        <end position="205"/>
    </location>
</feature>
<dbReference type="PANTHER" id="PTHR30390">
    <property type="entry name" value="SEDOHEPTULOSE 7-PHOSPHATE ISOMERASE / DNAA INITIATOR-ASSOCIATING FACTOR FOR REPLICATION INITIATION"/>
    <property type="match status" value="1"/>
</dbReference>
<dbReference type="GO" id="GO:0097367">
    <property type="term" value="F:carbohydrate derivative binding"/>
    <property type="evidence" value="ECO:0007669"/>
    <property type="project" value="InterPro"/>
</dbReference>
<protein>
    <recommendedName>
        <fullName evidence="1">SIS domain-containing protein</fullName>
    </recommendedName>
</protein>
<dbReference type="Pfam" id="PF13580">
    <property type="entry name" value="SIS_2"/>
    <property type="match status" value="1"/>
</dbReference>
<comment type="caution">
    <text evidence="2">The sequence shown here is derived from an EMBL/GenBank/DDBJ whole genome shotgun (WGS) entry which is preliminary data.</text>
</comment>
<dbReference type="EMBL" id="NFLZ01000001">
    <property type="protein sequence ID" value="OUQ78137.1"/>
    <property type="molecule type" value="Genomic_DNA"/>
</dbReference>
<dbReference type="CDD" id="cd05013">
    <property type="entry name" value="SIS_RpiR"/>
    <property type="match status" value="1"/>
</dbReference>
<dbReference type="GO" id="GO:1901135">
    <property type="term" value="P:carbohydrate derivative metabolic process"/>
    <property type="evidence" value="ECO:0007669"/>
    <property type="project" value="InterPro"/>
</dbReference>
<dbReference type="RefSeq" id="WP_087300904.1">
    <property type="nucleotide sequence ID" value="NZ_NFLZ01000001.1"/>
</dbReference>
<dbReference type="InterPro" id="IPR035472">
    <property type="entry name" value="RpiR-like_SIS"/>
</dbReference>
<dbReference type="PROSITE" id="PS51464">
    <property type="entry name" value="SIS"/>
    <property type="match status" value="1"/>
</dbReference>
<accession>A0A1Y4W6U5</accession>
<evidence type="ECO:0000259" key="1">
    <source>
        <dbReference type="PROSITE" id="PS51464"/>
    </source>
</evidence>
<dbReference type="Gene3D" id="3.40.50.10490">
    <property type="entry name" value="Glucose-6-phosphate isomerase like protein, domain 1"/>
    <property type="match status" value="1"/>
</dbReference>
<dbReference type="PANTHER" id="PTHR30390:SF7">
    <property type="entry name" value="PHOSPHOHEPTOSE ISOMERASE"/>
    <property type="match status" value="1"/>
</dbReference>
<evidence type="ECO:0000313" key="2">
    <source>
        <dbReference type="EMBL" id="OUQ78137.1"/>
    </source>
</evidence>
<evidence type="ECO:0000313" key="3">
    <source>
        <dbReference type="Proteomes" id="UP000195859"/>
    </source>
</evidence>
<dbReference type="InterPro" id="IPR046348">
    <property type="entry name" value="SIS_dom_sf"/>
</dbReference>